<evidence type="ECO:0000313" key="3">
    <source>
        <dbReference type="Proteomes" id="UP000677016"/>
    </source>
</evidence>
<accession>A0A941D8T7</accession>
<evidence type="ECO:0000256" key="1">
    <source>
        <dbReference type="SAM" id="MobiDB-lite"/>
    </source>
</evidence>
<feature type="compositionally biased region" description="Basic and acidic residues" evidence="1">
    <location>
        <begin position="1"/>
        <end position="10"/>
    </location>
</feature>
<name>A0A941D8T7_9MICO</name>
<feature type="region of interest" description="Disordered" evidence="1">
    <location>
        <begin position="1"/>
        <end position="33"/>
    </location>
</feature>
<keyword evidence="3" id="KW-1185">Reference proteome</keyword>
<sequence>MTADRIDDAGVAHATPASSSARPGADVVPQGARRELERIRRRWSELPPERLGPVVPLVREVLEDLAARTAPGTPVPDLGDAVLAEQLTVLTWDAYAEGDGDGVEVTLTQVRRSLP</sequence>
<organism evidence="2 3">
    <name type="scientific">Phycicoccus avicenniae</name>
    <dbReference type="NCBI Taxonomy" id="2828860"/>
    <lineage>
        <taxon>Bacteria</taxon>
        <taxon>Bacillati</taxon>
        <taxon>Actinomycetota</taxon>
        <taxon>Actinomycetes</taxon>
        <taxon>Micrococcales</taxon>
        <taxon>Intrasporangiaceae</taxon>
        <taxon>Phycicoccus</taxon>
    </lineage>
</organism>
<dbReference type="AlphaFoldDB" id="A0A941D8T7"/>
<protein>
    <submittedName>
        <fullName evidence="2">Uncharacterized protein</fullName>
    </submittedName>
</protein>
<evidence type="ECO:0000313" key="2">
    <source>
        <dbReference type="EMBL" id="MBR7743671.1"/>
    </source>
</evidence>
<dbReference type="EMBL" id="JAGSNF010000013">
    <property type="protein sequence ID" value="MBR7743671.1"/>
    <property type="molecule type" value="Genomic_DNA"/>
</dbReference>
<proteinExistence type="predicted"/>
<gene>
    <name evidence="2" type="ORF">KC207_10255</name>
</gene>
<reference evidence="2" key="1">
    <citation type="submission" date="2021-04" db="EMBL/GenBank/DDBJ databases">
        <title>Phycicoccus avicenniae sp. nov., a novel endophytic actinomycetes isolated from branch of Avicennia mariana.</title>
        <authorList>
            <person name="Tuo L."/>
        </authorList>
    </citation>
    <scope>NUCLEOTIDE SEQUENCE</scope>
    <source>
        <strain evidence="2">BSK3Z-2</strain>
    </source>
</reference>
<comment type="caution">
    <text evidence="2">The sequence shown here is derived from an EMBL/GenBank/DDBJ whole genome shotgun (WGS) entry which is preliminary data.</text>
</comment>
<dbReference type="RefSeq" id="WP_211602923.1">
    <property type="nucleotide sequence ID" value="NZ_JAGSNF010000013.1"/>
</dbReference>
<dbReference type="Proteomes" id="UP000677016">
    <property type="component" value="Unassembled WGS sequence"/>
</dbReference>